<comment type="caution">
    <text evidence="2">The sequence shown here is derived from an EMBL/GenBank/DDBJ whole genome shotgun (WGS) entry which is preliminary data.</text>
</comment>
<keyword evidence="3" id="KW-1185">Reference proteome</keyword>
<organism evidence="2 3">
    <name type="scientific">Mycolicibacterium hodleri</name>
    <dbReference type="NCBI Taxonomy" id="49897"/>
    <lineage>
        <taxon>Bacteria</taxon>
        <taxon>Bacillati</taxon>
        <taxon>Actinomycetota</taxon>
        <taxon>Actinomycetes</taxon>
        <taxon>Mycobacteriales</taxon>
        <taxon>Mycobacteriaceae</taxon>
        <taxon>Mycolicibacterium</taxon>
    </lineage>
</organism>
<feature type="region of interest" description="Disordered" evidence="1">
    <location>
        <begin position="28"/>
        <end position="47"/>
    </location>
</feature>
<evidence type="ECO:0000256" key="1">
    <source>
        <dbReference type="SAM" id="MobiDB-lite"/>
    </source>
</evidence>
<feature type="region of interest" description="Disordered" evidence="1">
    <location>
        <begin position="1"/>
        <end position="21"/>
    </location>
</feature>
<protein>
    <submittedName>
        <fullName evidence="2">Uncharacterized protein</fullName>
    </submittedName>
</protein>
<evidence type="ECO:0000313" key="3">
    <source>
        <dbReference type="Proteomes" id="UP000320095"/>
    </source>
</evidence>
<dbReference type="EMBL" id="RCZG01000006">
    <property type="protein sequence ID" value="TPG33007.1"/>
    <property type="molecule type" value="Genomic_DNA"/>
</dbReference>
<dbReference type="AlphaFoldDB" id="A0A502E695"/>
<sequence>MRRGVVVESRRPATDDEIGMNASDSKTLFSASSRTKQRRACSSHGSMPHVVELRDAKISAIRE</sequence>
<reference evidence="2 3" key="1">
    <citation type="journal article" date="2019" name="Environ. Microbiol.">
        <title>Species interactions and distinct microbial communities in high Arctic permafrost affected cryosols are associated with the CH4 and CO2 gas fluxes.</title>
        <authorList>
            <person name="Altshuler I."/>
            <person name="Hamel J."/>
            <person name="Turney S."/>
            <person name="Magnuson E."/>
            <person name="Levesque R."/>
            <person name="Greer C."/>
            <person name="Whyte L.G."/>
        </authorList>
    </citation>
    <scope>NUCLEOTIDE SEQUENCE [LARGE SCALE GENOMIC DNA]</scope>
    <source>
        <strain evidence="2 3">S5.20</strain>
    </source>
</reference>
<gene>
    <name evidence="2" type="ORF">EAH80_16450</name>
</gene>
<name>A0A502E695_9MYCO</name>
<accession>A0A502E695</accession>
<evidence type="ECO:0000313" key="2">
    <source>
        <dbReference type="EMBL" id="TPG33007.1"/>
    </source>
</evidence>
<dbReference type="Proteomes" id="UP000320095">
    <property type="component" value="Unassembled WGS sequence"/>
</dbReference>
<proteinExistence type="predicted"/>